<evidence type="ECO:0000313" key="7">
    <source>
        <dbReference type="Proteomes" id="UP000535406"/>
    </source>
</evidence>
<keyword evidence="4" id="KW-0812">Transmembrane</keyword>
<dbReference type="GO" id="GO:0005576">
    <property type="term" value="C:extracellular region"/>
    <property type="evidence" value="ECO:0007669"/>
    <property type="project" value="UniProtKB-SubCell"/>
</dbReference>
<keyword evidence="4" id="KW-0472">Membrane</keyword>
<dbReference type="SUPFAM" id="SSF51126">
    <property type="entry name" value="Pectin lyase-like"/>
    <property type="match status" value="1"/>
</dbReference>
<dbReference type="Pfam" id="PF07581">
    <property type="entry name" value="Glug"/>
    <property type="match status" value="2"/>
</dbReference>
<keyword evidence="4" id="KW-1133">Transmembrane helix</keyword>
<evidence type="ECO:0000313" key="6">
    <source>
        <dbReference type="EMBL" id="MBB5042407.1"/>
    </source>
</evidence>
<evidence type="ECO:0000256" key="3">
    <source>
        <dbReference type="ARBA" id="ARBA00022729"/>
    </source>
</evidence>
<dbReference type="InterPro" id="IPR011050">
    <property type="entry name" value="Pectin_lyase_fold/virulence"/>
</dbReference>
<organism evidence="6 7">
    <name type="scientific">Shinella fusca</name>
    <dbReference type="NCBI Taxonomy" id="544480"/>
    <lineage>
        <taxon>Bacteria</taxon>
        <taxon>Pseudomonadati</taxon>
        <taxon>Pseudomonadota</taxon>
        <taxon>Alphaproteobacteria</taxon>
        <taxon>Hyphomicrobiales</taxon>
        <taxon>Rhizobiaceae</taxon>
        <taxon>Shinella</taxon>
    </lineage>
</organism>
<comment type="subcellular location">
    <subcellularLocation>
        <location evidence="1">Secreted</location>
    </subcellularLocation>
</comment>
<dbReference type="Pfam" id="PF05860">
    <property type="entry name" value="TPS"/>
    <property type="match status" value="1"/>
</dbReference>
<dbReference type="EMBL" id="JACHIK010000004">
    <property type="protein sequence ID" value="MBB5042407.1"/>
    <property type="molecule type" value="Genomic_DNA"/>
</dbReference>
<dbReference type="InterPro" id="IPR008638">
    <property type="entry name" value="FhaB/CdiA-like_TPS"/>
</dbReference>
<keyword evidence="7" id="KW-1185">Reference proteome</keyword>
<evidence type="ECO:0000256" key="4">
    <source>
        <dbReference type="SAM" id="Phobius"/>
    </source>
</evidence>
<dbReference type="InterPro" id="IPR011493">
    <property type="entry name" value="GLUG"/>
</dbReference>
<dbReference type="SMART" id="SM00912">
    <property type="entry name" value="Haemagg_act"/>
    <property type="match status" value="1"/>
</dbReference>
<dbReference type="NCBIfam" id="TIGR01901">
    <property type="entry name" value="adhes_NPXG"/>
    <property type="match status" value="1"/>
</dbReference>
<feature type="transmembrane region" description="Helical" evidence="4">
    <location>
        <begin position="38"/>
        <end position="57"/>
    </location>
</feature>
<evidence type="ECO:0000256" key="2">
    <source>
        <dbReference type="ARBA" id="ARBA00022525"/>
    </source>
</evidence>
<dbReference type="Gene3D" id="2.160.20.110">
    <property type="match status" value="2"/>
</dbReference>
<dbReference type="InterPro" id="IPR050909">
    <property type="entry name" value="Bact_Autotransporter_VF"/>
</dbReference>
<comment type="caution">
    <text evidence="6">The sequence shown here is derived from an EMBL/GenBank/DDBJ whole genome shotgun (WGS) entry which is preliminary data.</text>
</comment>
<dbReference type="PANTHER" id="PTHR12338:SF8">
    <property type="entry name" value="HEME_HEMOPEXIN-BINDING PROTEIN"/>
    <property type="match status" value="1"/>
</dbReference>
<gene>
    <name evidence="6" type="ORF">HNQ66_001803</name>
</gene>
<proteinExistence type="predicted"/>
<accession>A0A7W8DUB0</accession>
<keyword evidence="2" id="KW-0964">Secreted</keyword>
<keyword evidence="3" id="KW-0732">Signal</keyword>
<name>A0A7W8DUB0_9HYPH</name>
<dbReference type="Gene3D" id="2.160.20.10">
    <property type="entry name" value="Single-stranded right-handed beta-helix, Pectin lyase-like"/>
    <property type="match status" value="1"/>
</dbReference>
<dbReference type="InterPro" id="IPR024973">
    <property type="entry name" value="ESPR"/>
</dbReference>
<dbReference type="PANTHER" id="PTHR12338">
    <property type="entry name" value="AUTOTRANSPORTER"/>
    <property type="match status" value="1"/>
</dbReference>
<dbReference type="Pfam" id="PF13018">
    <property type="entry name" value="ESPR"/>
    <property type="match status" value="1"/>
</dbReference>
<evidence type="ECO:0000259" key="5">
    <source>
        <dbReference type="SMART" id="SM00912"/>
    </source>
</evidence>
<dbReference type="RefSeq" id="WP_184143216.1">
    <property type="nucleotide sequence ID" value="NZ_JACHIK010000004.1"/>
</dbReference>
<evidence type="ECO:0000256" key="1">
    <source>
        <dbReference type="ARBA" id="ARBA00004613"/>
    </source>
</evidence>
<dbReference type="Pfam" id="PF18657">
    <property type="entry name" value="YDG"/>
    <property type="match status" value="7"/>
</dbReference>
<dbReference type="InterPro" id="IPR012334">
    <property type="entry name" value="Pectin_lyas_fold"/>
</dbReference>
<reference evidence="6 7" key="1">
    <citation type="submission" date="2020-08" db="EMBL/GenBank/DDBJ databases">
        <title>Genomic Encyclopedia of Type Strains, Phase IV (KMG-IV): sequencing the most valuable type-strain genomes for metagenomic binning, comparative biology and taxonomic classification.</title>
        <authorList>
            <person name="Goeker M."/>
        </authorList>
    </citation>
    <scope>NUCLEOTIDE SEQUENCE [LARGE SCALE GENOMIC DNA]</scope>
    <source>
        <strain evidence="6 7">DSM 21319</strain>
    </source>
</reference>
<feature type="domain" description="Filamentous haemagglutinin FhaB/tRNA nuclease CdiA-like TPS" evidence="5">
    <location>
        <begin position="63"/>
        <end position="175"/>
    </location>
</feature>
<sequence length="2002" mass="200398">MNRIYRHIWSKSLGRLIVVPECAVGAGGGKSGRRRNRLPASGIAAGALAGLLSSMALSSAMAQDALPTGGQVVSGSATIGVNGGAMTINQSSDRMIANWQSFSVGAGNSVTFNQPGASSVALNRVIGQDPSQILGNLTANGQVFLINPNGVAIGKTGRVQTGAFVASTLGISDEKFLSGTYSFTGTGGSIVNEGDIVGGTVALIAPSVSNAGTITGNTALAGGTDVLLDFDGDGLLSVEVKGSTMETLVENKGVIKADKGVAILTAKGASAAMKGVVNNSGTIEASSIGTRDGRILLLGDMQNGEVRVAGKLKAKRVETSAAKVTLDKTAKVDTGGGKWVIDPVNITIDNNYATALETALATGDVEVSTYNDGNGGDEGNINVNASVTWGSHALTLRADNNIVINATLTSTGTSLTDGLVLQYAQTTATGSYTINASVNLAAGSLFRTQKGAAAAIDWTVITALGAAGSTTGSDLQGINGNLSGYYVLGADIDATATAGWNGGAGFDPLGDYGSRFTGALDGLGHVVKNLTIDRPGENEIGLVGFLGGSGSNGGIIRNIGISGGSILGMINVGALVGYSSSGAIDNTWSSAAVTGVSNNGSADGNVGGLVGYNELGSISRSHTTGDVRLMNIQGRRNLGGLVGYSNGTVTDSFTTGSVGGDRSGNVGGLVGYLDGGTVLRSYATGSVYGSANIGGLVGYMSRDTNSVTQSYATGSVSGDSSVGGLVGWLSKGTVSQSFSSGGVSGGQNVGGFIGVANGEAFITDSFFDKETAGTDRLIFKEPYWAAPQTSNVAAYTTAEMLTQASYVGWDFVNDWFMIEGNTRPFLRSEYSTVISSINQLQLMVLNPGASYSLLHDIDFGSLLTDGSRSDMWATSSSDGMGFFGVGDNAGVGLFSGTFDGRGYTISNLVINRGDMDGVGLFGQTYGATIRNVGLVGGKVIGRNSTGALAGVANNGVVENVFSTASVVGANYTGGLIGQNTAQIDTAYAAGSVTGSDNVGGLVGRTIASIRNAYATGAVSGSNAIGGLVGVNQDAVEFSYASGTVNGSQNVGGLVGVNLGTVSNAFAMGTVSGSYNTGGLVGQNQSTIDDSSWSSAATGRSGACGNAACGTVTDLAVQQLIDPFRLIAAGWDFASAWATPKAGGAPVLRTLTSAPVYNYYVRVGGNATGTYGDTPSTNGVVVSGIGADNVTVGWGSAITTSTNVGTYDWSTQDIFAMTYSAGEAGDYYMGFDAGGLTINKRVVSLLGNRGYDRTSVLDASIFTLLNLANDETLTLTGQGAMVDNGLGTGKVVSLGTLALADGTGLASNYTLASGTYAVDIIRAVITGISGILAANKTYDGSTSATLDFSGVTFEGLVAGEDLLLSAATGTFSDKNAGTGKEVTVGNFVLGGADADNYILDLSSITTTANITKAAIGSVTGITASDKVYDGTANATLNFSGVSFSGMVLNDVLTVASSIGAFGDKNAGNDKTVNISGLILGGNDAGNYTLSSTTASTTATIEKRAVSIDGYAAADRVYNGSTGAQITTAGTIDNMIADDDLSSTFLSAAFGDKNAGNGKTVTINGIALSGGDAGNYTLADTTATTTADIAKATISAVTGITASGKTYDGSTVATVDTDDAGFTGMVSGDTLIVSSATGAFEDKNAGNGKTVRISGIALSGDDAGNYTLADTTATTTADIARATISAVTGIAASGKTYDGTTAASLATSGAGFTGMVDGDDLEVAAASGAFEDKNAGSGKTVNITGIVLGGASSGNYVLGDTTAAAAADIARASLSMSGFTAAGKVYDGTTSATVTGGQLDGIIGSDEVFFAYASSLFADKNAGAGKVVTIGGITLFGQDAENYSITGTAATTADIARATISAITGIRGVNKAYDGTTGALLDYTQTVFIGAVAGDVLQVASGHGQFGDASPGQDKAITITGLRLGGVDARNYVLSNDTAVATADVNAPFASPLPPLTLVPEGFPTDELVVFDTARLLAGPVLVDFPEWPWVASVNDGTLFENGQ</sequence>
<dbReference type="Proteomes" id="UP000535406">
    <property type="component" value="Unassembled WGS sequence"/>
</dbReference>
<dbReference type="InterPro" id="IPR041248">
    <property type="entry name" value="YDG"/>
</dbReference>
<protein>
    <submittedName>
        <fullName evidence="6">Filamentous hemagglutinin family protein</fullName>
    </submittedName>
</protein>